<sequence>MPLELREVDTAVDFPALAKCLYESYEDPLQQFFYVWFPIFGDTKWHAEDPSSYWQKIVDTETGKIAGAALRNIHKENPFTEEHDMEITWFPDDDLFIIYTSPEYRRKGVAQKFMDWGMKKADEMGVEMFLDSTPVGKPLYEANQFITVKDNLMIPQMDSPDEAWEKLERQTGPVTFYLMWRPVGGKYEEGKTVFPWEK</sequence>
<evidence type="ECO:0000313" key="1">
    <source>
        <dbReference type="EMBL" id="KAJ8119861.1"/>
    </source>
</evidence>
<proteinExistence type="predicted"/>
<gene>
    <name evidence="1" type="ORF">ONZ43_g3281</name>
</gene>
<evidence type="ECO:0000313" key="2">
    <source>
        <dbReference type="Proteomes" id="UP001153334"/>
    </source>
</evidence>
<dbReference type="EMBL" id="JAPESX010000751">
    <property type="protein sequence ID" value="KAJ8119861.1"/>
    <property type="molecule type" value="Genomic_DNA"/>
</dbReference>
<accession>A0ACC2IXE8</accession>
<dbReference type="Proteomes" id="UP001153334">
    <property type="component" value="Unassembled WGS sequence"/>
</dbReference>
<protein>
    <submittedName>
        <fullName evidence="1">Uncharacterized protein</fullName>
    </submittedName>
</protein>
<name>A0ACC2IXE8_9PEZI</name>
<reference evidence="1" key="1">
    <citation type="submission" date="2022-11" db="EMBL/GenBank/DDBJ databases">
        <title>Genome Sequence of Nemania bipapillata.</title>
        <authorList>
            <person name="Buettner E."/>
        </authorList>
    </citation>
    <scope>NUCLEOTIDE SEQUENCE</scope>
    <source>
        <strain evidence="1">CP14</strain>
    </source>
</reference>
<comment type="caution">
    <text evidence="1">The sequence shown here is derived from an EMBL/GenBank/DDBJ whole genome shotgun (WGS) entry which is preliminary data.</text>
</comment>
<organism evidence="1 2">
    <name type="scientific">Nemania bipapillata</name>
    <dbReference type="NCBI Taxonomy" id="110536"/>
    <lineage>
        <taxon>Eukaryota</taxon>
        <taxon>Fungi</taxon>
        <taxon>Dikarya</taxon>
        <taxon>Ascomycota</taxon>
        <taxon>Pezizomycotina</taxon>
        <taxon>Sordariomycetes</taxon>
        <taxon>Xylariomycetidae</taxon>
        <taxon>Xylariales</taxon>
        <taxon>Xylariaceae</taxon>
        <taxon>Nemania</taxon>
    </lineage>
</organism>
<keyword evidence="2" id="KW-1185">Reference proteome</keyword>